<sequence length="289" mass="34301">MEQLMDLKVDFAFKQIFGKVGNEAILIAFLNGVLNPPADNRIKFVEILNPEMNREHLEDKASALDIRARTEQNVHVNIEIQLANKYDMEKRTLYYWSCLYNDQMSKGMPYTQLDKTITINILNYRFLKETDRFHTTFHLYEDRQKFLLTDIMEVHFLELPKLMAKWDQQEVNPHEEDVVRWLLLLEADDRTDIRKELEEIAMEDPVMKQAFEKWEELSRDPKKLVEYRMRQKAILDAHALEKEAEIRGSKRKQTEIAERLLKMGMALEQIVEATGLSLKEVKTIEELMH</sequence>
<dbReference type="Pfam" id="PF12784">
    <property type="entry name" value="PDDEXK_2"/>
    <property type="match status" value="1"/>
</dbReference>
<dbReference type="NCBIfam" id="TIGR01784">
    <property type="entry name" value="T_den_put_tspse"/>
    <property type="match status" value="1"/>
</dbReference>
<dbReference type="PANTHER" id="PTHR41317:SF1">
    <property type="entry name" value="PD-(D_E)XK NUCLEASE FAMILY TRANSPOSASE"/>
    <property type="match status" value="1"/>
</dbReference>
<reference evidence="1 2" key="1">
    <citation type="submission" date="2021-01" db="EMBL/GenBank/DDBJ databases">
        <title>Tumebacillus sp. strain ITR2 16S ribosomal RNA gene Genome sequencing and assembly.</title>
        <authorList>
            <person name="Kang M."/>
        </authorList>
    </citation>
    <scope>NUCLEOTIDE SEQUENCE [LARGE SCALE GENOMIC DNA]</scope>
    <source>
        <strain evidence="1 2">ITR2</strain>
    </source>
</reference>
<protein>
    <submittedName>
        <fullName evidence="1">PD-(D/E)XK nuclease family transposase</fullName>
    </submittedName>
</protein>
<dbReference type="Proteomes" id="UP000602284">
    <property type="component" value="Unassembled WGS sequence"/>
</dbReference>
<evidence type="ECO:0000313" key="2">
    <source>
        <dbReference type="Proteomes" id="UP000602284"/>
    </source>
</evidence>
<dbReference type="EMBL" id="JAEQNB010000001">
    <property type="protein sequence ID" value="MBL0385307.1"/>
    <property type="molecule type" value="Genomic_DNA"/>
</dbReference>
<gene>
    <name evidence="1" type="ORF">JJB07_01495</name>
</gene>
<comment type="caution">
    <text evidence="1">The sequence shown here is derived from an EMBL/GenBank/DDBJ whole genome shotgun (WGS) entry which is preliminary data.</text>
</comment>
<dbReference type="InterPro" id="IPR010106">
    <property type="entry name" value="RpnA"/>
</dbReference>
<dbReference type="PANTHER" id="PTHR41317">
    <property type="entry name" value="PD-(D_E)XK NUCLEASE FAMILY TRANSPOSASE"/>
    <property type="match status" value="1"/>
</dbReference>
<keyword evidence="2" id="KW-1185">Reference proteome</keyword>
<proteinExistence type="predicted"/>
<dbReference type="RefSeq" id="WP_201630526.1">
    <property type="nucleotide sequence ID" value="NZ_JAEQNB010000001.1"/>
</dbReference>
<organism evidence="1 2">
    <name type="scientific">Tumebacillus amylolyticus</name>
    <dbReference type="NCBI Taxonomy" id="2801339"/>
    <lineage>
        <taxon>Bacteria</taxon>
        <taxon>Bacillati</taxon>
        <taxon>Bacillota</taxon>
        <taxon>Bacilli</taxon>
        <taxon>Bacillales</taxon>
        <taxon>Alicyclobacillaceae</taxon>
        <taxon>Tumebacillus</taxon>
    </lineage>
</organism>
<accession>A0ABS1J4V3</accession>
<name>A0ABS1J4V3_9BACL</name>
<evidence type="ECO:0000313" key="1">
    <source>
        <dbReference type="EMBL" id="MBL0385307.1"/>
    </source>
</evidence>